<proteinExistence type="predicted"/>
<feature type="transmembrane region" description="Helical" evidence="9">
    <location>
        <begin position="358"/>
        <end position="387"/>
    </location>
</feature>
<feature type="compositionally biased region" description="Low complexity" evidence="8">
    <location>
        <begin position="327"/>
        <end position="345"/>
    </location>
</feature>
<dbReference type="InterPro" id="IPR011009">
    <property type="entry name" value="Kinase-like_dom_sf"/>
</dbReference>
<comment type="caution">
    <text evidence="11">The sequence shown here is derived from an EMBL/GenBank/DDBJ whole genome shotgun (WGS) entry which is preliminary data.</text>
</comment>
<feature type="transmembrane region" description="Helical" evidence="9">
    <location>
        <begin position="518"/>
        <end position="540"/>
    </location>
</feature>
<evidence type="ECO:0000313" key="12">
    <source>
        <dbReference type="Proteomes" id="UP000562124"/>
    </source>
</evidence>
<dbReference type="Pfam" id="PF00069">
    <property type="entry name" value="Pkinase"/>
    <property type="match status" value="1"/>
</dbReference>
<accession>A0A7Y0LYM4</accession>
<dbReference type="RefSeq" id="WP_169324697.1">
    <property type="nucleotide sequence ID" value="NZ_JABCJJ010000011.1"/>
</dbReference>
<keyword evidence="9" id="KW-0472">Membrane</keyword>
<dbReference type="PROSITE" id="PS50011">
    <property type="entry name" value="PROTEIN_KINASE_DOM"/>
    <property type="match status" value="1"/>
</dbReference>
<reference evidence="11 12" key="1">
    <citation type="submission" date="2020-04" db="EMBL/GenBank/DDBJ databases">
        <title>Sequencing and Assembly of C. fimi.</title>
        <authorList>
            <person name="Ramsey A.R."/>
        </authorList>
    </citation>
    <scope>NUCLEOTIDE SEQUENCE [LARGE SCALE GENOMIC DNA]</scope>
    <source>
        <strain evidence="11 12">SB</strain>
    </source>
</reference>
<feature type="binding site" evidence="7">
    <location>
        <position position="43"/>
    </location>
    <ligand>
        <name>ATP</name>
        <dbReference type="ChEBI" id="CHEBI:30616"/>
    </ligand>
</feature>
<dbReference type="Proteomes" id="UP000562124">
    <property type="component" value="Unassembled WGS sequence"/>
</dbReference>
<dbReference type="SUPFAM" id="SSF56112">
    <property type="entry name" value="Protein kinase-like (PK-like)"/>
    <property type="match status" value="1"/>
</dbReference>
<evidence type="ECO:0000256" key="7">
    <source>
        <dbReference type="PROSITE-ProRule" id="PRU10141"/>
    </source>
</evidence>
<keyword evidence="2 11" id="KW-0723">Serine/threonine-protein kinase</keyword>
<gene>
    <name evidence="11" type="ORF">HIR71_08830</name>
</gene>
<feature type="region of interest" description="Disordered" evidence="8">
    <location>
        <begin position="287"/>
        <end position="351"/>
    </location>
</feature>
<dbReference type="SMART" id="SM00220">
    <property type="entry name" value="S_TKc"/>
    <property type="match status" value="1"/>
</dbReference>
<evidence type="ECO:0000256" key="4">
    <source>
        <dbReference type="ARBA" id="ARBA00022741"/>
    </source>
</evidence>
<evidence type="ECO:0000259" key="10">
    <source>
        <dbReference type="PROSITE" id="PS50011"/>
    </source>
</evidence>
<dbReference type="InterPro" id="IPR000719">
    <property type="entry name" value="Prot_kinase_dom"/>
</dbReference>
<sequence>MEGSEPAPGVEIGGYRIVAPLGAGGMGSVYRAVDGGGTEVAFKLLHAHLDADPVARDRLRREVAALQRLRHPAVAAVLDAEVDSTEAFLVTELIDGRNLEDHVRVAGPLTGWPLARLASGLRDALEAVHAAGLVHRDLKPSNVLVTPDGPVLIDFGIAQAADDARVTSTGLVAGTPGYLAPELLADGEPGPLSDWWGWAAVLAFAATGRAPFGTRPVDAVLARSQAGDVDVGGLGAVTAGALRAALAPEPDLRALPDDVVADLEAAAERGDEPAPTAVLTTRVAPPVVPPAAASGAPGAGVGSTRVRPSWAGSGTPAGDEDPHADAGLDAADGAAGAGPYDEPPAYVSPRPRRRTGTVLALAVLATAGASLYPGLTLLVLAAALVLARTVGSAAGAMQARREARGGAARSDVARAVVSSPWHLVRAVVGLLPSLLVGGSVVVLVGGLLWWLLGTGQVVVDPASSGRGAGPDGSNAPWVYPGVLALAMLLGLAVVWFGPMATLTRVGARRTLAAVAPGLAGAGVVVVLALAGAVLLAALVASGHPITWTPLPGPPSFA</sequence>
<keyword evidence="12" id="KW-1185">Reference proteome</keyword>
<keyword evidence="6 7" id="KW-0067">ATP-binding</keyword>
<evidence type="ECO:0000256" key="8">
    <source>
        <dbReference type="SAM" id="MobiDB-lite"/>
    </source>
</evidence>
<dbReference type="PANTHER" id="PTHR43289">
    <property type="entry name" value="MITOGEN-ACTIVATED PROTEIN KINASE KINASE KINASE 20-RELATED"/>
    <property type="match status" value="1"/>
</dbReference>
<evidence type="ECO:0000256" key="5">
    <source>
        <dbReference type="ARBA" id="ARBA00022777"/>
    </source>
</evidence>
<keyword evidence="5 11" id="KW-0418">Kinase</keyword>
<dbReference type="EC" id="2.7.11.1" evidence="1"/>
<dbReference type="EMBL" id="JABCJJ010000011">
    <property type="protein sequence ID" value="NMR20316.1"/>
    <property type="molecule type" value="Genomic_DNA"/>
</dbReference>
<keyword evidence="9" id="KW-0812">Transmembrane</keyword>
<evidence type="ECO:0000313" key="11">
    <source>
        <dbReference type="EMBL" id="NMR20316.1"/>
    </source>
</evidence>
<feature type="domain" description="Protein kinase" evidence="10">
    <location>
        <begin position="15"/>
        <end position="267"/>
    </location>
</feature>
<keyword evidence="3" id="KW-0808">Transferase</keyword>
<dbReference type="Gene3D" id="1.10.510.10">
    <property type="entry name" value="Transferase(Phosphotransferase) domain 1"/>
    <property type="match status" value="1"/>
</dbReference>
<evidence type="ECO:0000256" key="9">
    <source>
        <dbReference type="SAM" id="Phobius"/>
    </source>
</evidence>
<feature type="compositionally biased region" description="Low complexity" evidence="8">
    <location>
        <begin position="287"/>
        <end position="296"/>
    </location>
</feature>
<protein>
    <recommendedName>
        <fullName evidence="1">non-specific serine/threonine protein kinase</fullName>
        <ecNumber evidence="1">2.7.11.1</ecNumber>
    </recommendedName>
</protein>
<dbReference type="Gene3D" id="3.30.200.20">
    <property type="entry name" value="Phosphorylase Kinase, domain 1"/>
    <property type="match status" value="1"/>
</dbReference>
<dbReference type="CDD" id="cd14014">
    <property type="entry name" value="STKc_PknB_like"/>
    <property type="match status" value="1"/>
</dbReference>
<name>A0A7Y0LYM4_CELFI</name>
<dbReference type="GO" id="GO:0004674">
    <property type="term" value="F:protein serine/threonine kinase activity"/>
    <property type="evidence" value="ECO:0007669"/>
    <property type="project" value="UniProtKB-KW"/>
</dbReference>
<feature type="transmembrane region" description="Helical" evidence="9">
    <location>
        <begin position="427"/>
        <end position="452"/>
    </location>
</feature>
<evidence type="ECO:0000256" key="3">
    <source>
        <dbReference type="ARBA" id="ARBA00022679"/>
    </source>
</evidence>
<dbReference type="GO" id="GO:0005524">
    <property type="term" value="F:ATP binding"/>
    <property type="evidence" value="ECO:0007669"/>
    <property type="project" value="UniProtKB-UniRule"/>
</dbReference>
<keyword evidence="9" id="KW-1133">Transmembrane helix</keyword>
<dbReference type="PANTHER" id="PTHR43289:SF6">
    <property type="entry name" value="SERINE_THREONINE-PROTEIN KINASE NEKL-3"/>
    <property type="match status" value="1"/>
</dbReference>
<evidence type="ECO:0000256" key="1">
    <source>
        <dbReference type="ARBA" id="ARBA00012513"/>
    </source>
</evidence>
<feature type="transmembrane region" description="Helical" evidence="9">
    <location>
        <begin position="477"/>
        <end position="497"/>
    </location>
</feature>
<dbReference type="PROSITE" id="PS00108">
    <property type="entry name" value="PROTEIN_KINASE_ST"/>
    <property type="match status" value="1"/>
</dbReference>
<evidence type="ECO:0000256" key="2">
    <source>
        <dbReference type="ARBA" id="ARBA00022527"/>
    </source>
</evidence>
<organism evidence="11 12">
    <name type="scientific">Cellulomonas fimi</name>
    <dbReference type="NCBI Taxonomy" id="1708"/>
    <lineage>
        <taxon>Bacteria</taxon>
        <taxon>Bacillati</taxon>
        <taxon>Actinomycetota</taxon>
        <taxon>Actinomycetes</taxon>
        <taxon>Micrococcales</taxon>
        <taxon>Cellulomonadaceae</taxon>
        <taxon>Cellulomonas</taxon>
    </lineage>
</organism>
<dbReference type="InterPro" id="IPR017441">
    <property type="entry name" value="Protein_kinase_ATP_BS"/>
</dbReference>
<dbReference type="PROSITE" id="PS00107">
    <property type="entry name" value="PROTEIN_KINASE_ATP"/>
    <property type="match status" value="1"/>
</dbReference>
<keyword evidence="4 7" id="KW-0547">Nucleotide-binding</keyword>
<dbReference type="InterPro" id="IPR008271">
    <property type="entry name" value="Ser/Thr_kinase_AS"/>
</dbReference>
<evidence type="ECO:0000256" key="6">
    <source>
        <dbReference type="ARBA" id="ARBA00022840"/>
    </source>
</evidence>
<dbReference type="AlphaFoldDB" id="A0A7Y0LYM4"/>